<evidence type="ECO:0000256" key="4">
    <source>
        <dbReference type="ARBA" id="ARBA00023136"/>
    </source>
</evidence>
<feature type="transmembrane region" description="Helical" evidence="5">
    <location>
        <begin position="215"/>
        <end position="236"/>
    </location>
</feature>
<keyword evidence="2 5" id="KW-0812">Transmembrane</keyword>
<reference evidence="7 8" key="1">
    <citation type="submission" date="2024-09" db="EMBL/GenBank/DDBJ databases">
        <authorList>
            <person name="Sun Q."/>
            <person name="Mori K."/>
        </authorList>
    </citation>
    <scope>NUCLEOTIDE SEQUENCE [LARGE SCALE GENOMIC DNA]</scope>
    <source>
        <strain evidence="7 8">CCM 7609</strain>
    </source>
</reference>
<accession>A0ABV6F2K6</accession>
<dbReference type="InterPro" id="IPR049453">
    <property type="entry name" value="Memb_transporter_dom"/>
</dbReference>
<evidence type="ECO:0000259" key="6">
    <source>
        <dbReference type="Pfam" id="PF13515"/>
    </source>
</evidence>
<feature type="domain" description="Integral membrane bound transporter" evidence="6">
    <location>
        <begin position="228"/>
        <end position="358"/>
    </location>
</feature>
<dbReference type="Proteomes" id="UP001589766">
    <property type="component" value="Unassembled WGS sequence"/>
</dbReference>
<evidence type="ECO:0000313" key="7">
    <source>
        <dbReference type="EMBL" id="MFC0247759.1"/>
    </source>
</evidence>
<feature type="transmembrane region" description="Helical" evidence="5">
    <location>
        <begin position="320"/>
        <end position="343"/>
    </location>
</feature>
<dbReference type="EMBL" id="JBHLWH010000013">
    <property type="protein sequence ID" value="MFC0247759.1"/>
    <property type="molecule type" value="Genomic_DNA"/>
</dbReference>
<protein>
    <submittedName>
        <fullName evidence="7">FUSC family protein</fullName>
    </submittedName>
</protein>
<evidence type="ECO:0000256" key="3">
    <source>
        <dbReference type="ARBA" id="ARBA00022989"/>
    </source>
</evidence>
<sequence>MRRTVADSTEEAGDRTRSRLADINPIPSLFTMAPADRDHEVAVRCGVTVLVPLLTLLLIDRIDLAVFASFGAFTGIYGRNLAHGARLQMQARAGALMAVVLLLATLAGRNGLSGSEQPWALVGLTTLVAGACAVTAAYWNLRPSGSLFHIFAFAAVSSVPFQPPLGEAMLTAVLTISFALLVGISSRVLPRNRHRIERPAGQPITGRHRLVWSEAAWYVVAAGVAGSLATALGPVLGIDHNYWAMVAAVVPLVGHSTRYRVNRGLQRILGTFLGLVVLAGVLWIHPPLWAIVLIIALLQCTAELYIARQYVLAQIAVTPLALLSTVLAMSASTAAVDTTGLIYDRFVETVIGALVGMACVATPWAWRKWVLRLENPSRVTPASGGAG</sequence>
<evidence type="ECO:0000256" key="2">
    <source>
        <dbReference type="ARBA" id="ARBA00022692"/>
    </source>
</evidence>
<feature type="transmembrane region" description="Helical" evidence="5">
    <location>
        <begin position="41"/>
        <end position="59"/>
    </location>
</feature>
<proteinExistence type="predicted"/>
<name>A0ABV6F2K6_9MICC</name>
<organism evidence="7 8">
    <name type="scientific">Citricoccus parietis</name>
    <dbReference type="NCBI Taxonomy" id="592307"/>
    <lineage>
        <taxon>Bacteria</taxon>
        <taxon>Bacillati</taxon>
        <taxon>Actinomycetota</taxon>
        <taxon>Actinomycetes</taxon>
        <taxon>Micrococcales</taxon>
        <taxon>Micrococcaceae</taxon>
        <taxon>Citricoccus</taxon>
    </lineage>
</organism>
<dbReference type="Pfam" id="PF13515">
    <property type="entry name" value="FUSC_2"/>
    <property type="match status" value="1"/>
</dbReference>
<evidence type="ECO:0000256" key="5">
    <source>
        <dbReference type="SAM" id="Phobius"/>
    </source>
</evidence>
<evidence type="ECO:0000313" key="8">
    <source>
        <dbReference type="Proteomes" id="UP001589766"/>
    </source>
</evidence>
<feature type="transmembrane region" description="Helical" evidence="5">
    <location>
        <begin position="168"/>
        <end position="189"/>
    </location>
</feature>
<gene>
    <name evidence="7" type="ORF">ACFFIO_04525</name>
</gene>
<feature type="transmembrane region" description="Helical" evidence="5">
    <location>
        <begin position="94"/>
        <end position="112"/>
    </location>
</feature>
<keyword evidence="8" id="KW-1185">Reference proteome</keyword>
<comment type="subcellular location">
    <subcellularLocation>
        <location evidence="1">Membrane</location>
        <topology evidence="1">Multi-pass membrane protein</topology>
    </subcellularLocation>
</comment>
<feature type="transmembrane region" description="Helical" evidence="5">
    <location>
        <begin position="349"/>
        <end position="366"/>
    </location>
</feature>
<evidence type="ECO:0000256" key="1">
    <source>
        <dbReference type="ARBA" id="ARBA00004141"/>
    </source>
</evidence>
<keyword evidence="3 5" id="KW-1133">Transmembrane helix</keyword>
<feature type="transmembrane region" description="Helical" evidence="5">
    <location>
        <begin position="118"/>
        <end position="139"/>
    </location>
</feature>
<comment type="caution">
    <text evidence="7">The sequence shown here is derived from an EMBL/GenBank/DDBJ whole genome shotgun (WGS) entry which is preliminary data.</text>
</comment>
<keyword evidence="4 5" id="KW-0472">Membrane</keyword>